<dbReference type="Pfam" id="PF25888">
    <property type="entry name" value="WHD_DnaB"/>
    <property type="match status" value="1"/>
</dbReference>
<feature type="compositionally biased region" description="Low complexity" evidence="2">
    <location>
        <begin position="391"/>
        <end position="406"/>
    </location>
</feature>
<gene>
    <name evidence="5" type="ORF">ABID56_000693</name>
</gene>
<organism evidence="5 6">
    <name type="scientific">Alkalibacillus flavidus</name>
    <dbReference type="NCBI Taxonomy" id="546021"/>
    <lineage>
        <taxon>Bacteria</taxon>
        <taxon>Bacillati</taxon>
        <taxon>Bacillota</taxon>
        <taxon>Bacilli</taxon>
        <taxon>Bacillales</taxon>
        <taxon>Bacillaceae</taxon>
        <taxon>Alkalibacillus</taxon>
    </lineage>
</organism>
<evidence type="ECO:0000256" key="1">
    <source>
        <dbReference type="ARBA" id="ARBA00093462"/>
    </source>
</evidence>
<feature type="region of interest" description="Disordered" evidence="2">
    <location>
        <begin position="384"/>
        <end position="456"/>
    </location>
</feature>
<keyword evidence="6" id="KW-1185">Reference proteome</keyword>
<name>A0ABV2KSQ9_9BACI</name>
<accession>A0ABV2KSQ9</accession>
<dbReference type="InterPro" id="IPR034829">
    <property type="entry name" value="DnaD-like_sf"/>
</dbReference>
<reference evidence="5 6" key="1">
    <citation type="submission" date="2024-06" db="EMBL/GenBank/DDBJ databases">
        <title>Genomic Encyclopedia of Type Strains, Phase IV (KMG-IV): sequencing the most valuable type-strain genomes for metagenomic binning, comparative biology and taxonomic classification.</title>
        <authorList>
            <person name="Goeker M."/>
        </authorList>
    </citation>
    <scope>NUCLEOTIDE SEQUENCE [LARGE SCALE GENOMIC DNA]</scope>
    <source>
        <strain evidence="5 6">DSM 23520</strain>
    </source>
</reference>
<feature type="domain" description="DnaB/C C-terminal" evidence="3">
    <location>
        <begin position="314"/>
        <end position="377"/>
    </location>
</feature>
<comment type="similarity">
    <text evidence="1">Belongs to the DnaB/DnaD family.</text>
</comment>
<dbReference type="Pfam" id="PF07261">
    <property type="entry name" value="DnaB_2"/>
    <property type="match status" value="1"/>
</dbReference>
<dbReference type="SUPFAM" id="SSF158499">
    <property type="entry name" value="DnaD domain-like"/>
    <property type="match status" value="1"/>
</dbReference>
<dbReference type="EMBL" id="JBEPMX010000002">
    <property type="protein sequence ID" value="MET3682612.1"/>
    <property type="molecule type" value="Genomic_DNA"/>
</dbReference>
<dbReference type="Proteomes" id="UP001549167">
    <property type="component" value="Unassembled WGS sequence"/>
</dbReference>
<dbReference type="InterPro" id="IPR058660">
    <property type="entry name" value="WHD_DnaB"/>
</dbReference>
<dbReference type="Gene3D" id="1.10.10.630">
    <property type="entry name" value="DnaD domain-like"/>
    <property type="match status" value="1"/>
</dbReference>
<protein>
    <submittedName>
        <fullName evidence="5">Replication initiation and membrane attachment protein</fullName>
    </submittedName>
</protein>
<comment type="caution">
    <text evidence="5">The sequence shown here is derived from an EMBL/GenBank/DDBJ whole genome shotgun (WGS) entry which is preliminary data.</text>
</comment>
<feature type="region of interest" description="Disordered" evidence="2">
    <location>
        <begin position="270"/>
        <end position="289"/>
    </location>
</feature>
<dbReference type="InterPro" id="IPR006343">
    <property type="entry name" value="DnaB/C_C"/>
</dbReference>
<evidence type="ECO:0000259" key="3">
    <source>
        <dbReference type="Pfam" id="PF07261"/>
    </source>
</evidence>
<evidence type="ECO:0000256" key="2">
    <source>
        <dbReference type="SAM" id="MobiDB-lite"/>
    </source>
</evidence>
<feature type="compositionally biased region" description="Low complexity" evidence="2">
    <location>
        <begin position="277"/>
        <end position="286"/>
    </location>
</feature>
<sequence length="456" mass="53777">MQDRMKHLLPNDQCVIMKRTAFFEDVHAVLTLLYQPLIGMKSVALYQMLWREHDARSSQLSHHHLMGLLNMSLDDVYEARQKLEGIGLLKTFKHDDTYRTYYYVLRRPVSAYQFFDHPTLSILLEHHVGKETHQSLQQRLAPTPQLDQSVEDVTVHFDDVFTTLKHKRQPVQETQDESLVINTELPLEWLYKMLTQQQIEPKHILTNANLSYMEKVIKIYDVDYLELEKALLWAINEDAVFDRQEFLDMCKDIYHKKHGSVPPRLYAKHEAMEETQPESTQPQEKTTATKQERLVQHFNQITHRELLEDYASSGLASMKEVDMLTQVMEEHGLTQPVMNVLVHYVLNKNAKKLNRSYIETIAAHWSREGIKTAEQAMNLAKQEHKMYQTWQQKKQQRSSAKQSPSKKSNEVIPKWFKQQKEQKQKQSQATPNEEQQSEERDEELEAFFKSFSQPKQ</sequence>
<feature type="domain" description="Replicative helicase loading/DNA remodeling protein DnaB N-terminal winged helix" evidence="4">
    <location>
        <begin position="10"/>
        <end position="203"/>
    </location>
</feature>
<dbReference type="RefSeq" id="WP_354219226.1">
    <property type="nucleotide sequence ID" value="NZ_JBEPMX010000002.1"/>
</dbReference>
<evidence type="ECO:0000313" key="6">
    <source>
        <dbReference type="Proteomes" id="UP001549167"/>
    </source>
</evidence>
<proteinExistence type="inferred from homology"/>
<feature type="compositionally biased region" description="Acidic residues" evidence="2">
    <location>
        <begin position="435"/>
        <end position="445"/>
    </location>
</feature>
<evidence type="ECO:0000259" key="4">
    <source>
        <dbReference type="Pfam" id="PF25888"/>
    </source>
</evidence>
<evidence type="ECO:0000313" key="5">
    <source>
        <dbReference type="EMBL" id="MET3682612.1"/>
    </source>
</evidence>